<gene>
    <name evidence="3" type="ORF">F8M41_012857</name>
</gene>
<keyword evidence="4" id="KW-1185">Reference proteome</keyword>
<feature type="compositionally biased region" description="Basic and acidic residues" evidence="2">
    <location>
        <begin position="591"/>
        <end position="607"/>
    </location>
</feature>
<name>A0A8H4EPG0_GIGMA</name>
<dbReference type="EMBL" id="WTPW01000262">
    <property type="protein sequence ID" value="KAF0529168.1"/>
    <property type="molecule type" value="Genomic_DNA"/>
</dbReference>
<organism evidence="3 4">
    <name type="scientific">Gigaspora margarita</name>
    <dbReference type="NCBI Taxonomy" id="4874"/>
    <lineage>
        <taxon>Eukaryota</taxon>
        <taxon>Fungi</taxon>
        <taxon>Fungi incertae sedis</taxon>
        <taxon>Mucoromycota</taxon>
        <taxon>Glomeromycotina</taxon>
        <taxon>Glomeromycetes</taxon>
        <taxon>Diversisporales</taxon>
        <taxon>Gigasporaceae</taxon>
        <taxon>Gigaspora</taxon>
    </lineage>
</organism>
<dbReference type="Proteomes" id="UP000439903">
    <property type="component" value="Unassembled WGS sequence"/>
</dbReference>
<dbReference type="SUPFAM" id="SSF52540">
    <property type="entry name" value="P-loop containing nucleoside triphosphate hydrolases"/>
    <property type="match status" value="1"/>
</dbReference>
<evidence type="ECO:0000256" key="1">
    <source>
        <dbReference type="SAM" id="Coils"/>
    </source>
</evidence>
<dbReference type="OrthoDB" id="2386367at2759"/>
<protein>
    <submittedName>
        <fullName evidence="3">Uncharacterized protein</fullName>
    </submittedName>
</protein>
<feature type="region of interest" description="Disordered" evidence="2">
    <location>
        <begin position="575"/>
        <end position="607"/>
    </location>
</feature>
<dbReference type="InterPro" id="IPR027417">
    <property type="entry name" value="P-loop_NTPase"/>
</dbReference>
<sequence length="1004" mass="115262">MSNKNQTDIIKKVFNLLKEGEEKVTLDQNHRDIILVLGNTGSGKSTFVQYLNENKTLKSQPWGGSFRIVGNDRIQGGFTSKTIFPELFLEIKTLIMTVLVLRIREIILTVDSSLFFSSRNEFPNLVEHTSSFIKDMTKFKESILLILTKADIGIQKEKDYKKDIAMSLIEVKENSKEELKNPNVQNKKLHEDTIKLVDALLVQKNDQYTNFQLFKKPKNEGYLHLIDSFEQERKDLVNILKEDIRFVVKNNDDFGFTISDKSKNEINKLSKVINEDITKLTGYIGDDLRKYFEARIHQSNDIHKLKDDIENKYIEMLIKLKDVKLKENVSNLKVIEEFVQKINNEMDKHQINLSVVKEKRSETILNNGSYLDFLKTVKPEVTSMPETWVRGFDELNRYLNDSKLWYQFLVALHDKLSEYEIQKNRKKYIVTEVTEWGHGKQSEDKTLKISINKDNFNQFLKKVQPPFLPPEYNDISQIEVEKLFNATTSDIKSLKIFGLNTLFIDADLSGQKFQGVSVTCISPRWEIRDKHKMVLDGGSNLLLLHGENGRPGLPGGTAGSFFGIYREIVNRNGLKLTTDGGKGGPGQNGGDGRRGDDGEDFKYDKVKDQKIDINNQDPLSDYYKVITNDKTIEPDIRNPGPLIVDKTFEVWGKKGLNGGNGGDGGKGGEGGYNGTINLINTYHPNDATDLTPFRSQNAGEGGIGGKGGAGGKRGNGEEVKYHHYIHKPFIDKFTWTKVKDFNIGERADSGKDGVNNSNAQNIQSPSKPFEHFQFAIDINNYKGYLREDINDRIKQGPLITFHQEIDHHHIIQFTYNTLGLFDELHGLENQFHDLIGHRVDVLPFYESFLERVMNYVNLNADGQYSNPYAQEDFTSADRNSYKKALSYLYTTVLSKIWSLKTIKTPFLIVDIRGYFNLIEESIELLEKAKEQVAINQYKNQYKRDIEENVKEAETFIKEKIILEIDRIKDEIDKKIESLIAEIVKLIKAEEQNEQDLRKKKTRFR</sequence>
<evidence type="ECO:0000256" key="2">
    <source>
        <dbReference type="SAM" id="MobiDB-lite"/>
    </source>
</evidence>
<dbReference type="AlphaFoldDB" id="A0A8H4EPG0"/>
<feature type="compositionally biased region" description="Polar residues" evidence="2">
    <location>
        <begin position="754"/>
        <end position="765"/>
    </location>
</feature>
<accession>A0A8H4EPG0</accession>
<comment type="caution">
    <text evidence="3">The sequence shown here is derived from an EMBL/GenBank/DDBJ whole genome shotgun (WGS) entry which is preliminary data.</text>
</comment>
<feature type="region of interest" description="Disordered" evidence="2">
    <location>
        <begin position="746"/>
        <end position="765"/>
    </location>
</feature>
<feature type="compositionally biased region" description="Gly residues" evidence="2">
    <location>
        <begin position="580"/>
        <end position="590"/>
    </location>
</feature>
<evidence type="ECO:0000313" key="3">
    <source>
        <dbReference type="EMBL" id="KAF0529168.1"/>
    </source>
</evidence>
<evidence type="ECO:0000313" key="4">
    <source>
        <dbReference type="Proteomes" id="UP000439903"/>
    </source>
</evidence>
<reference evidence="3 4" key="1">
    <citation type="journal article" date="2019" name="Environ. Microbiol.">
        <title>At the nexus of three kingdoms: the genome of the mycorrhizal fungus Gigaspora margarita provides insights into plant, endobacterial and fungal interactions.</title>
        <authorList>
            <person name="Venice F."/>
            <person name="Ghignone S."/>
            <person name="Salvioli di Fossalunga A."/>
            <person name="Amselem J."/>
            <person name="Novero M."/>
            <person name="Xianan X."/>
            <person name="Sedzielewska Toro K."/>
            <person name="Morin E."/>
            <person name="Lipzen A."/>
            <person name="Grigoriev I.V."/>
            <person name="Henrissat B."/>
            <person name="Martin F.M."/>
            <person name="Bonfante P."/>
        </authorList>
    </citation>
    <scope>NUCLEOTIDE SEQUENCE [LARGE SCALE GENOMIC DNA]</scope>
    <source>
        <strain evidence="3 4">BEG34</strain>
    </source>
</reference>
<feature type="coiled-coil region" evidence="1">
    <location>
        <begin position="968"/>
        <end position="999"/>
    </location>
</feature>
<proteinExistence type="predicted"/>
<keyword evidence="1" id="KW-0175">Coiled coil</keyword>